<dbReference type="Proteomes" id="UP001145114">
    <property type="component" value="Unassembled WGS sequence"/>
</dbReference>
<name>A0ACC1HQX5_9FUNG</name>
<gene>
    <name evidence="1" type="ORF">EV182_005472</name>
</gene>
<proteinExistence type="predicted"/>
<protein>
    <submittedName>
        <fullName evidence="1">Uncharacterized protein</fullName>
    </submittedName>
</protein>
<evidence type="ECO:0000313" key="1">
    <source>
        <dbReference type="EMBL" id="KAJ1677770.1"/>
    </source>
</evidence>
<evidence type="ECO:0000313" key="2">
    <source>
        <dbReference type="Proteomes" id="UP001145114"/>
    </source>
</evidence>
<organism evidence="1 2">
    <name type="scientific">Spiromyces aspiralis</name>
    <dbReference type="NCBI Taxonomy" id="68401"/>
    <lineage>
        <taxon>Eukaryota</taxon>
        <taxon>Fungi</taxon>
        <taxon>Fungi incertae sedis</taxon>
        <taxon>Zoopagomycota</taxon>
        <taxon>Kickxellomycotina</taxon>
        <taxon>Kickxellomycetes</taxon>
        <taxon>Kickxellales</taxon>
        <taxon>Kickxellaceae</taxon>
        <taxon>Spiromyces</taxon>
    </lineage>
</organism>
<comment type="caution">
    <text evidence="1">The sequence shown here is derived from an EMBL/GenBank/DDBJ whole genome shotgun (WGS) entry which is preliminary data.</text>
</comment>
<dbReference type="EMBL" id="JAMZIH010001961">
    <property type="protein sequence ID" value="KAJ1677770.1"/>
    <property type="molecule type" value="Genomic_DNA"/>
</dbReference>
<reference evidence="1" key="1">
    <citation type="submission" date="2022-06" db="EMBL/GenBank/DDBJ databases">
        <title>Phylogenomic reconstructions and comparative analyses of Kickxellomycotina fungi.</title>
        <authorList>
            <person name="Reynolds N.K."/>
            <person name="Stajich J.E."/>
            <person name="Barry K."/>
            <person name="Grigoriev I.V."/>
            <person name="Crous P."/>
            <person name="Smith M.E."/>
        </authorList>
    </citation>
    <scope>NUCLEOTIDE SEQUENCE</scope>
    <source>
        <strain evidence="1">RSA 2271</strain>
    </source>
</reference>
<sequence length="174" mass="19396">MMGDSVPEAVVAPPTPPGENYFEGFDILDDVIDATDELDFNEADDLDQLAKMDESIKGILERGTDINKYSKQVERELQRVSAQQLGAYEDQAEALTTLHSEIEDCDSVLARMEDLLSKFKFSLGTINKDIQELQDTLLNMSIDLNNHTASMRCPLLALPLENTKPMGGKQLWMG</sequence>
<keyword evidence="2" id="KW-1185">Reference proteome</keyword>
<accession>A0ACC1HQX5</accession>